<gene>
    <name evidence="2" type="ORF">DFH94DRAFT_788650</name>
</gene>
<reference evidence="2" key="1">
    <citation type="submission" date="2019-10" db="EMBL/GenBank/DDBJ databases">
        <authorList>
            <consortium name="DOE Joint Genome Institute"/>
            <person name="Kuo A."/>
            <person name="Miyauchi S."/>
            <person name="Kiss E."/>
            <person name="Drula E."/>
            <person name="Kohler A."/>
            <person name="Sanchez-Garcia M."/>
            <person name="Andreopoulos B."/>
            <person name="Barry K.W."/>
            <person name="Bonito G."/>
            <person name="Buee M."/>
            <person name="Carver A."/>
            <person name="Chen C."/>
            <person name="Cichocki N."/>
            <person name="Clum A."/>
            <person name="Culley D."/>
            <person name="Crous P.W."/>
            <person name="Fauchery L."/>
            <person name="Girlanda M."/>
            <person name="Hayes R."/>
            <person name="Keri Z."/>
            <person name="LaButti K."/>
            <person name="Lipzen A."/>
            <person name="Lombard V."/>
            <person name="Magnuson J."/>
            <person name="Maillard F."/>
            <person name="Morin E."/>
            <person name="Murat C."/>
            <person name="Nolan M."/>
            <person name="Ohm R."/>
            <person name="Pangilinan J."/>
            <person name="Pereira M."/>
            <person name="Perotto S."/>
            <person name="Peter M."/>
            <person name="Riley R."/>
            <person name="Sitrit Y."/>
            <person name="Stielow B."/>
            <person name="Szollosi G."/>
            <person name="Zifcakova L."/>
            <person name="Stursova M."/>
            <person name="Spatafora J.W."/>
            <person name="Tedersoo L."/>
            <person name="Vaario L.-M."/>
            <person name="Yamada A."/>
            <person name="Yan M."/>
            <person name="Wang P."/>
            <person name="Xu J."/>
            <person name="Bruns T."/>
            <person name="Baldrian P."/>
            <person name="Vilgalys R."/>
            <person name="Henrissat B."/>
            <person name="Grigoriev I.V."/>
            <person name="Hibbett D."/>
            <person name="Nagy L.G."/>
            <person name="Martin F.M."/>
        </authorList>
    </citation>
    <scope>NUCLEOTIDE SEQUENCE</scope>
    <source>
        <strain evidence="2">Prilba</strain>
    </source>
</reference>
<dbReference type="InterPro" id="IPR036188">
    <property type="entry name" value="FAD/NAD-bd_sf"/>
</dbReference>
<accession>A0A9P5JTG3</accession>
<protein>
    <recommendedName>
        <fullName evidence="1">Glucose-methanol-choline oxidoreductase N-terminal domain-containing protein</fullName>
    </recommendedName>
</protein>
<dbReference type="AlphaFoldDB" id="A0A9P5JTG3"/>
<evidence type="ECO:0000313" key="2">
    <source>
        <dbReference type="EMBL" id="KAF8462182.1"/>
    </source>
</evidence>
<organism evidence="2 3">
    <name type="scientific">Russula ochroleuca</name>
    <dbReference type="NCBI Taxonomy" id="152965"/>
    <lineage>
        <taxon>Eukaryota</taxon>
        <taxon>Fungi</taxon>
        <taxon>Dikarya</taxon>
        <taxon>Basidiomycota</taxon>
        <taxon>Agaricomycotina</taxon>
        <taxon>Agaricomycetes</taxon>
        <taxon>Russulales</taxon>
        <taxon>Russulaceae</taxon>
        <taxon>Russula</taxon>
    </lineage>
</organism>
<keyword evidence="3" id="KW-1185">Reference proteome</keyword>
<dbReference type="Gene3D" id="3.50.50.60">
    <property type="entry name" value="FAD/NAD(P)-binding domain"/>
    <property type="match status" value="1"/>
</dbReference>
<evidence type="ECO:0000259" key="1">
    <source>
        <dbReference type="PROSITE" id="PS00624"/>
    </source>
</evidence>
<proteinExistence type="predicted"/>
<sequence length="127" mass="14558">MCTVSQRQWECQLCVCLSVFFGRKEGEMEMEMADRYWEHVCMPQRYPLFHPYRPSETRTVRWTILVILFSGSFGSPGILERSGIGAKAVPEGICGKQPVDWPGVVENYQVSSLLRDDCRGPSIFLTF</sequence>
<dbReference type="EMBL" id="WHVB01000102">
    <property type="protein sequence ID" value="KAF8462182.1"/>
    <property type="molecule type" value="Genomic_DNA"/>
</dbReference>
<dbReference type="PROSITE" id="PS00624">
    <property type="entry name" value="GMC_OXRED_2"/>
    <property type="match status" value="1"/>
</dbReference>
<dbReference type="GO" id="GO:0016614">
    <property type="term" value="F:oxidoreductase activity, acting on CH-OH group of donors"/>
    <property type="evidence" value="ECO:0007669"/>
    <property type="project" value="InterPro"/>
</dbReference>
<comment type="caution">
    <text evidence="2">The sequence shown here is derived from an EMBL/GenBank/DDBJ whole genome shotgun (WGS) entry which is preliminary data.</text>
</comment>
<evidence type="ECO:0000313" key="3">
    <source>
        <dbReference type="Proteomes" id="UP000759537"/>
    </source>
</evidence>
<dbReference type="InterPro" id="IPR000172">
    <property type="entry name" value="GMC_OxRdtase_N"/>
</dbReference>
<feature type="domain" description="Glucose-methanol-choline oxidoreductase N-terminal" evidence="1">
    <location>
        <begin position="71"/>
        <end position="85"/>
    </location>
</feature>
<dbReference type="OrthoDB" id="269227at2759"/>
<dbReference type="Proteomes" id="UP000759537">
    <property type="component" value="Unassembled WGS sequence"/>
</dbReference>
<name>A0A9P5JTG3_9AGAM</name>
<reference evidence="2" key="2">
    <citation type="journal article" date="2020" name="Nat. Commun.">
        <title>Large-scale genome sequencing of mycorrhizal fungi provides insights into the early evolution of symbiotic traits.</title>
        <authorList>
            <person name="Miyauchi S."/>
            <person name="Kiss E."/>
            <person name="Kuo A."/>
            <person name="Drula E."/>
            <person name="Kohler A."/>
            <person name="Sanchez-Garcia M."/>
            <person name="Morin E."/>
            <person name="Andreopoulos B."/>
            <person name="Barry K.W."/>
            <person name="Bonito G."/>
            <person name="Buee M."/>
            <person name="Carver A."/>
            <person name="Chen C."/>
            <person name="Cichocki N."/>
            <person name="Clum A."/>
            <person name="Culley D."/>
            <person name="Crous P.W."/>
            <person name="Fauchery L."/>
            <person name="Girlanda M."/>
            <person name="Hayes R.D."/>
            <person name="Keri Z."/>
            <person name="LaButti K."/>
            <person name="Lipzen A."/>
            <person name="Lombard V."/>
            <person name="Magnuson J."/>
            <person name="Maillard F."/>
            <person name="Murat C."/>
            <person name="Nolan M."/>
            <person name="Ohm R.A."/>
            <person name="Pangilinan J."/>
            <person name="Pereira M.F."/>
            <person name="Perotto S."/>
            <person name="Peter M."/>
            <person name="Pfister S."/>
            <person name="Riley R."/>
            <person name="Sitrit Y."/>
            <person name="Stielow J.B."/>
            <person name="Szollosi G."/>
            <person name="Zifcakova L."/>
            <person name="Stursova M."/>
            <person name="Spatafora J.W."/>
            <person name="Tedersoo L."/>
            <person name="Vaario L.M."/>
            <person name="Yamada A."/>
            <person name="Yan M."/>
            <person name="Wang P."/>
            <person name="Xu J."/>
            <person name="Bruns T."/>
            <person name="Baldrian P."/>
            <person name="Vilgalys R."/>
            <person name="Dunand C."/>
            <person name="Henrissat B."/>
            <person name="Grigoriev I.V."/>
            <person name="Hibbett D."/>
            <person name="Nagy L.G."/>
            <person name="Martin F.M."/>
        </authorList>
    </citation>
    <scope>NUCLEOTIDE SEQUENCE</scope>
    <source>
        <strain evidence="2">Prilba</strain>
    </source>
</reference>
<dbReference type="GO" id="GO:0050660">
    <property type="term" value="F:flavin adenine dinucleotide binding"/>
    <property type="evidence" value="ECO:0007669"/>
    <property type="project" value="InterPro"/>
</dbReference>